<sequence>MLPAGHTGPSLVHQLGELVHYVPTGPLPLTQCDTDVALRLQRMMDHLWLIRNLGIEPSAKDRLPPDCFFQPTWEKAHPDLPIRDVDP</sequence>
<dbReference type="EMBL" id="BOOH01000044">
    <property type="protein sequence ID" value="GIH78815.1"/>
    <property type="molecule type" value="Genomic_DNA"/>
</dbReference>
<gene>
    <name evidence="1" type="ORF">Plo01_52440</name>
</gene>
<evidence type="ECO:0000313" key="2">
    <source>
        <dbReference type="Proteomes" id="UP000616724"/>
    </source>
</evidence>
<evidence type="ECO:0000313" key="1">
    <source>
        <dbReference type="EMBL" id="GIH78815.1"/>
    </source>
</evidence>
<comment type="caution">
    <text evidence="1">The sequence shown here is derived from an EMBL/GenBank/DDBJ whole genome shotgun (WGS) entry which is preliminary data.</text>
</comment>
<accession>A0A8J3W7H0</accession>
<name>A0A8J3W7H0_9ACTN</name>
<reference evidence="1 2" key="1">
    <citation type="submission" date="2021-01" db="EMBL/GenBank/DDBJ databases">
        <title>Whole genome shotgun sequence of Planobispora longispora NBRC 13918.</title>
        <authorList>
            <person name="Komaki H."/>
            <person name="Tamura T."/>
        </authorList>
    </citation>
    <scope>NUCLEOTIDE SEQUENCE [LARGE SCALE GENOMIC DNA]</scope>
    <source>
        <strain evidence="1 2">NBRC 13918</strain>
    </source>
</reference>
<organism evidence="1 2">
    <name type="scientific">Planobispora longispora</name>
    <dbReference type="NCBI Taxonomy" id="28887"/>
    <lineage>
        <taxon>Bacteria</taxon>
        <taxon>Bacillati</taxon>
        <taxon>Actinomycetota</taxon>
        <taxon>Actinomycetes</taxon>
        <taxon>Streptosporangiales</taxon>
        <taxon>Streptosporangiaceae</taxon>
        <taxon>Planobispora</taxon>
    </lineage>
</organism>
<dbReference type="AlphaFoldDB" id="A0A8J3W7H0"/>
<keyword evidence="2" id="KW-1185">Reference proteome</keyword>
<dbReference type="Proteomes" id="UP000616724">
    <property type="component" value="Unassembled WGS sequence"/>
</dbReference>
<protein>
    <submittedName>
        <fullName evidence="1">Uncharacterized protein</fullName>
    </submittedName>
</protein>
<proteinExistence type="predicted"/>